<evidence type="ECO:0000256" key="12">
    <source>
        <dbReference type="SAM" id="Phobius"/>
    </source>
</evidence>
<feature type="non-terminal residue" evidence="13">
    <location>
        <position position="151"/>
    </location>
</feature>
<keyword evidence="3" id="KW-0813">Transport</keyword>
<dbReference type="GO" id="GO:0006814">
    <property type="term" value="P:sodium ion transport"/>
    <property type="evidence" value="ECO:0007669"/>
    <property type="project" value="UniProtKB-KW"/>
</dbReference>
<protein>
    <recommendedName>
        <fullName evidence="15">Sodium-dependent multivitamin transporter</fullName>
    </recommendedName>
</protein>
<keyword evidence="9 12" id="KW-0472">Membrane</keyword>
<name>A0AAQ4DLJ2_AMBAM</name>
<dbReference type="PANTHER" id="PTHR42985:SF40">
    <property type="entry name" value="LD47995P-RELATED"/>
    <property type="match status" value="1"/>
</dbReference>
<evidence type="ECO:0000256" key="3">
    <source>
        <dbReference type="ARBA" id="ARBA00022448"/>
    </source>
</evidence>
<gene>
    <name evidence="13" type="ORF">V5799_034057</name>
</gene>
<evidence type="ECO:0008006" key="15">
    <source>
        <dbReference type="Google" id="ProtNLM"/>
    </source>
</evidence>
<keyword evidence="14" id="KW-1185">Reference proteome</keyword>
<organism evidence="13 14">
    <name type="scientific">Amblyomma americanum</name>
    <name type="common">Lone star tick</name>
    <dbReference type="NCBI Taxonomy" id="6943"/>
    <lineage>
        <taxon>Eukaryota</taxon>
        <taxon>Metazoa</taxon>
        <taxon>Ecdysozoa</taxon>
        <taxon>Arthropoda</taxon>
        <taxon>Chelicerata</taxon>
        <taxon>Arachnida</taxon>
        <taxon>Acari</taxon>
        <taxon>Parasitiformes</taxon>
        <taxon>Ixodida</taxon>
        <taxon>Ixodoidea</taxon>
        <taxon>Ixodidae</taxon>
        <taxon>Amblyomminae</taxon>
        <taxon>Amblyomma</taxon>
    </lineage>
</organism>
<evidence type="ECO:0000256" key="7">
    <source>
        <dbReference type="ARBA" id="ARBA00023053"/>
    </source>
</evidence>
<feature type="transmembrane region" description="Helical" evidence="12">
    <location>
        <begin position="80"/>
        <end position="103"/>
    </location>
</feature>
<evidence type="ECO:0000313" key="13">
    <source>
        <dbReference type="EMBL" id="KAK8763332.1"/>
    </source>
</evidence>
<dbReference type="Proteomes" id="UP001321473">
    <property type="component" value="Unassembled WGS sequence"/>
</dbReference>
<dbReference type="PROSITE" id="PS50283">
    <property type="entry name" value="NA_SOLUT_SYMP_3"/>
    <property type="match status" value="1"/>
</dbReference>
<keyword evidence="6 12" id="KW-1133">Transmembrane helix</keyword>
<evidence type="ECO:0000256" key="10">
    <source>
        <dbReference type="ARBA" id="ARBA00023201"/>
    </source>
</evidence>
<evidence type="ECO:0000256" key="4">
    <source>
        <dbReference type="ARBA" id="ARBA00022475"/>
    </source>
</evidence>
<evidence type="ECO:0000256" key="1">
    <source>
        <dbReference type="ARBA" id="ARBA00004651"/>
    </source>
</evidence>
<reference evidence="13 14" key="1">
    <citation type="journal article" date="2023" name="Arcadia Sci">
        <title>De novo assembly of a long-read Amblyomma americanum tick genome.</title>
        <authorList>
            <person name="Chou S."/>
            <person name="Poskanzer K.E."/>
            <person name="Rollins M."/>
            <person name="Thuy-Boun P.S."/>
        </authorList>
    </citation>
    <scope>NUCLEOTIDE SEQUENCE [LARGE SCALE GENOMIC DNA]</scope>
    <source>
        <strain evidence="13">F_SG_1</strain>
        <tissue evidence="13">Salivary glands</tissue>
    </source>
</reference>
<dbReference type="Pfam" id="PF00474">
    <property type="entry name" value="SSF"/>
    <property type="match status" value="1"/>
</dbReference>
<evidence type="ECO:0000256" key="5">
    <source>
        <dbReference type="ARBA" id="ARBA00022692"/>
    </source>
</evidence>
<proteinExistence type="inferred from homology"/>
<evidence type="ECO:0000256" key="6">
    <source>
        <dbReference type="ARBA" id="ARBA00022989"/>
    </source>
</evidence>
<keyword evidence="10" id="KW-0739">Sodium transport</keyword>
<dbReference type="EMBL" id="JARKHS020029425">
    <property type="protein sequence ID" value="KAK8763332.1"/>
    <property type="molecule type" value="Genomic_DNA"/>
</dbReference>
<keyword evidence="8" id="KW-0406">Ion transport</keyword>
<feature type="transmembrane region" description="Helical" evidence="12">
    <location>
        <begin position="46"/>
        <end position="68"/>
    </location>
</feature>
<dbReference type="InterPro" id="IPR038377">
    <property type="entry name" value="Na/Glc_symporter_sf"/>
</dbReference>
<dbReference type="InterPro" id="IPR001734">
    <property type="entry name" value="Na/solute_symporter"/>
</dbReference>
<dbReference type="InterPro" id="IPR051163">
    <property type="entry name" value="Sodium:Solute_Symporter_SSF"/>
</dbReference>
<comment type="subcellular location">
    <subcellularLocation>
        <location evidence="1">Cell membrane</location>
        <topology evidence="1">Multi-pass membrane protein</topology>
    </subcellularLocation>
</comment>
<keyword evidence="7" id="KW-0915">Sodium</keyword>
<evidence type="ECO:0000256" key="9">
    <source>
        <dbReference type="ARBA" id="ARBA00023136"/>
    </source>
</evidence>
<comment type="similarity">
    <text evidence="2 11">Belongs to the sodium:solute symporter (SSF) (TC 2.A.21) family.</text>
</comment>
<evidence type="ECO:0000256" key="2">
    <source>
        <dbReference type="ARBA" id="ARBA00006434"/>
    </source>
</evidence>
<dbReference type="Gene3D" id="1.20.1730.10">
    <property type="entry name" value="Sodium/glucose cotransporter"/>
    <property type="match status" value="1"/>
</dbReference>
<comment type="caution">
    <text evidence="13">The sequence shown here is derived from an EMBL/GenBank/DDBJ whole genome shotgun (WGS) entry which is preliminary data.</text>
</comment>
<dbReference type="GO" id="GO:0005886">
    <property type="term" value="C:plasma membrane"/>
    <property type="evidence" value="ECO:0007669"/>
    <property type="project" value="UniProtKB-SubCell"/>
</dbReference>
<evidence type="ECO:0000256" key="11">
    <source>
        <dbReference type="RuleBase" id="RU362091"/>
    </source>
</evidence>
<evidence type="ECO:0000256" key="8">
    <source>
        <dbReference type="ARBA" id="ARBA00023065"/>
    </source>
</evidence>
<accession>A0AAQ4DLJ2</accession>
<dbReference type="AlphaFoldDB" id="A0AAQ4DLJ2"/>
<keyword evidence="5 12" id="KW-0812">Transmembrane</keyword>
<dbReference type="GO" id="GO:0015293">
    <property type="term" value="F:symporter activity"/>
    <property type="evidence" value="ECO:0007669"/>
    <property type="project" value="TreeGrafter"/>
</dbReference>
<dbReference type="PANTHER" id="PTHR42985">
    <property type="entry name" value="SODIUM-COUPLED MONOCARBOXYLATE TRANSPORTER"/>
    <property type="match status" value="1"/>
</dbReference>
<keyword evidence="4" id="KW-1003">Cell membrane</keyword>
<feature type="transmembrane region" description="Helical" evidence="12">
    <location>
        <begin position="123"/>
        <end position="148"/>
    </location>
</feature>
<feature type="transmembrane region" description="Helical" evidence="12">
    <location>
        <begin position="7"/>
        <end position="26"/>
    </location>
</feature>
<sequence>MAQVVDYAVFSLLTGASLGVGLYFSIRRKKAASGQTTDELFLGSKSLQTLPLAASVLATVGSATGVVGMPAHMYAYGLHLGWLCLSNVILIPFAVSVVVPVLYRLNITSVFQTVLCSISLPQMFMAVNAAITGPFVGLLVLGLTVPFANSK</sequence>
<evidence type="ECO:0000313" key="14">
    <source>
        <dbReference type="Proteomes" id="UP001321473"/>
    </source>
</evidence>